<sequence>MPDAWVYLLRCRDGSLYCGWTSDLDRRLRAHDAGRASRYTASRLPVSLALARPMADRSAARREEVRIKRLTRAQKLALVAAGPAGM</sequence>
<dbReference type="Pfam" id="PF01541">
    <property type="entry name" value="GIY-YIG"/>
    <property type="match status" value="1"/>
</dbReference>
<evidence type="ECO:0000259" key="2">
    <source>
        <dbReference type="PROSITE" id="PS50164"/>
    </source>
</evidence>
<dbReference type="SUPFAM" id="SSF82771">
    <property type="entry name" value="GIY-YIG endonuclease"/>
    <property type="match status" value="1"/>
</dbReference>
<dbReference type="PANTHER" id="PTHR34477:SF1">
    <property type="entry name" value="UPF0213 PROTEIN YHBQ"/>
    <property type="match status" value="1"/>
</dbReference>
<organism evidence="3">
    <name type="scientific">uncultured Solirubrobacteraceae bacterium</name>
    <dbReference type="NCBI Taxonomy" id="1162706"/>
    <lineage>
        <taxon>Bacteria</taxon>
        <taxon>Bacillati</taxon>
        <taxon>Actinomycetota</taxon>
        <taxon>Thermoleophilia</taxon>
        <taxon>Solirubrobacterales</taxon>
        <taxon>Solirubrobacteraceae</taxon>
        <taxon>environmental samples</taxon>
    </lineage>
</organism>
<dbReference type="InterPro" id="IPR050190">
    <property type="entry name" value="UPF0213_domain"/>
</dbReference>
<dbReference type="PANTHER" id="PTHR34477">
    <property type="entry name" value="UPF0213 PROTEIN YHBQ"/>
    <property type="match status" value="1"/>
</dbReference>
<dbReference type="PROSITE" id="PS50164">
    <property type="entry name" value="GIY_YIG"/>
    <property type="match status" value="1"/>
</dbReference>
<comment type="similarity">
    <text evidence="1">Belongs to the UPF0213 family.</text>
</comment>
<dbReference type="CDD" id="cd10456">
    <property type="entry name" value="GIY-YIG_UPF0213"/>
    <property type="match status" value="1"/>
</dbReference>
<proteinExistence type="inferred from homology"/>
<dbReference type="EMBL" id="CADCVQ010000092">
    <property type="protein sequence ID" value="CAA9505188.1"/>
    <property type="molecule type" value="Genomic_DNA"/>
</dbReference>
<evidence type="ECO:0000256" key="1">
    <source>
        <dbReference type="ARBA" id="ARBA00007435"/>
    </source>
</evidence>
<evidence type="ECO:0000313" key="3">
    <source>
        <dbReference type="EMBL" id="CAA9505188.1"/>
    </source>
</evidence>
<dbReference type="Gene3D" id="3.40.1440.10">
    <property type="entry name" value="GIY-YIG endonuclease"/>
    <property type="match status" value="1"/>
</dbReference>
<feature type="domain" description="GIY-YIG" evidence="2">
    <location>
        <begin position="2"/>
        <end position="77"/>
    </location>
</feature>
<dbReference type="InterPro" id="IPR035901">
    <property type="entry name" value="GIY-YIG_endonuc_sf"/>
</dbReference>
<gene>
    <name evidence="3" type="ORF">AVDCRST_MAG67-2361</name>
</gene>
<dbReference type="AlphaFoldDB" id="A0A6J4SU42"/>
<name>A0A6J4SU42_9ACTN</name>
<dbReference type="InterPro" id="IPR000305">
    <property type="entry name" value="GIY-YIG_endonuc"/>
</dbReference>
<protein>
    <recommendedName>
        <fullName evidence="2">GIY-YIG domain-containing protein</fullName>
    </recommendedName>
</protein>
<accession>A0A6J4SU42</accession>
<reference evidence="3" key="1">
    <citation type="submission" date="2020-02" db="EMBL/GenBank/DDBJ databases">
        <authorList>
            <person name="Meier V. D."/>
        </authorList>
    </citation>
    <scope>NUCLEOTIDE SEQUENCE</scope>
    <source>
        <strain evidence="3">AVDCRST_MAG67</strain>
    </source>
</reference>